<comment type="caution">
    <text evidence="1">The sequence shown here is derived from an EMBL/GenBank/DDBJ whole genome shotgun (WGS) entry which is preliminary data.</text>
</comment>
<dbReference type="AlphaFoldDB" id="A0A926HSH7"/>
<proteinExistence type="predicted"/>
<sequence length="122" mass="13743">MRKDGKYRFTLQFGADSEDQIRVGELLENLGNRKSTIIVSALRDYINAHPELQSGYSKIEVKAAPAFDRSQMERLIRSIVEEKLSELHTTETIADASMSGTSEALEEDITKMLDNLDMFNSA</sequence>
<organism evidence="1 2">
    <name type="scientific">Yeguia hominis</name>
    <dbReference type="NCBI Taxonomy" id="2763662"/>
    <lineage>
        <taxon>Bacteria</taxon>
        <taxon>Bacillati</taxon>
        <taxon>Bacillota</taxon>
        <taxon>Clostridia</taxon>
        <taxon>Eubacteriales</taxon>
        <taxon>Yeguiaceae</taxon>
        <taxon>Yeguia</taxon>
    </lineage>
</organism>
<reference evidence="1" key="1">
    <citation type="submission" date="2020-08" db="EMBL/GenBank/DDBJ databases">
        <title>Genome public.</title>
        <authorList>
            <person name="Liu C."/>
            <person name="Sun Q."/>
        </authorList>
    </citation>
    <scope>NUCLEOTIDE SEQUENCE</scope>
    <source>
        <strain evidence="1">NSJ-40</strain>
    </source>
</reference>
<dbReference type="Proteomes" id="UP000651482">
    <property type="component" value="Unassembled WGS sequence"/>
</dbReference>
<evidence type="ECO:0000313" key="1">
    <source>
        <dbReference type="EMBL" id="MBC8533406.1"/>
    </source>
</evidence>
<evidence type="ECO:0000313" key="2">
    <source>
        <dbReference type="Proteomes" id="UP000651482"/>
    </source>
</evidence>
<gene>
    <name evidence="1" type="ORF">IAG03_05185</name>
</gene>
<accession>A0A926HSH7</accession>
<dbReference type="RefSeq" id="WP_249318783.1">
    <property type="nucleotide sequence ID" value="NZ_JACRSN010000006.1"/>
</dbReference>
<name>A0A926HSH7_9FIRM</name>
<protein>
    <submittedName>
        <fullName evidence="1">Uncharacterized protein</fullName>
    </submittedName>
</protein>
<keyword evidence="2" id="KW-1185">Reference proteome</keyword>
<dbReference type="EMBL" id="JACRSN010000006">
    <property type="protein sequence ID" value="MBC8533406.1"/>
    <property type="molecule type" value="Genomic_DNA"/>
</dbReference>